<comment type="caution">
    <text evidence="10">Lacks conserved residue(s) required for the propagation of feature annotation.</text>
</comment>
<dbReference type="PANTHER" id="PTHR28259">
    <property type="entry name" value="FLUORIDE EXPORT PROTEIN 1-RELATED"/>
    <property type="match status" value="1"/>
</dbReference>
<feature type="binding site" evidence="10">
    <location>
        <position position="79"/>
    </location>
    <ligand>
        <name>Na(+)</name>
        <dbReference type="ChEBI" id="CHEBI:29101"/>
        <note>structural</note>
    </ligand>
</feature>
<keyword evidence="2 10" id="KW-1003">Cell membrane</keyword>
<protein>
    <recommendedName>
        <fullName evidence="10">Fluoride-specific ion channel FluC</fullName>
    </recommendedName>
</protein>
<dbReference type="GO" id="GO:0046872">
    <property type="term" value="F:metal ion binding"/>
    <property type="evidence" value="ECO:0007669"/>
    <property type="project" value="UniProtKB-KW"/>
</dbReference>
<keyword evidence="3 10" id="KW-0812">Transmembrane</keyword>
<dbReference type="HAMAP" id="MF_00454">
    <property type="entry name" value="FluC"/>
    <property type="match status" value="1"/>
</dbReference>
<feature type="transmembrane region" description="Helical" evidence="10">
    <location>
        <begin position="100"/>
        <end position="121"/>
    </location>
</feature>
<feature type="binding site" evidence="10">
    <location>
        <position position="76"/>
    </location>
    <ligand>
        <name>Na(+)</name>
        <dbReference type="ChEBI" id="CHEBI:29101"/>
        <note>structural</note>
    </ligand>
</feature>
<keyword evidence="10" id="KW-0915">Sodium</keyword>
<dbReference type="OrthoDB" id="5148600at2"/>
<evidence type="ECO:0000256" key="8">
    <source>
        <dbReference type="ARBA" id="ARBA00035585"/>
    </source>
</evidence>
<gene>
    <name evidence="10 11" type="primary">crcB</name>
    <name evidence="10" type="synonym">fluC</name>
    <name evidence="11" type="ORF">GMA10_11450</name>
</gene>
<evidence type="ECO:0000256" key="1">
    <source>
        <dbReference type="ARBA" id="ARBA00004651"/>
    </source>
</evidence>
<organism evidence="11 12">
    <name type="scientific">Rothia koreensis</name>
    <dbReference type="NCBI Taxonomy" id="592378"/>
    <lineage>
        <taxon>Bacteria</taxon>
        <taxon>Bacillati</taxon>
        <taxon>Actinomycetota</taxon>
        <taxon>Actinomycetes</taxon>
        <taxon>Micrococcales</taxon>
        <taxon>Micrococcaceae</taxon>
        <taxon>Rothia</taxon>
    </lineage>
</organism>
<comment type="catalytic activity">
    <reaction evidence="8">
        <text>fluoride(in) = fluoride(out)</text>
        <dbReference type="Rhea" id="RHEA:76159"/>
        <dbReference type="ChEBI" id="CHEBI:17051"/>
    </reaction>
    <physiologicalReaction direction="left-to-right" evidence="8">
        <dbReference type="Rhea" id="RHEA:76160"/>
    </physiologicalReaction>
</comment>
<evidence type="ECO:0000313" key="11">
    <source>
        <dbReference type="EMBL" id="MUN55817.1"/>
    </source>
</evidence>
<accession>A0A7K1LKU6</accession>
<dbReference type="RefSeq" id="WP_129315574.1">
    <property type="nucleotide sequence ID" value="NZ_NOIQ01000009.1"/>
</dbReference>
<evidence type="ECO:0000313" key="12">
    <source>
        <dbReference type="Proteomes" id="UP000462152"/>
    </source>
</evidence>
<comment type="caution">
    <text evidence="11">The sequence shown here is derived from an EMBL/GenBank/DDBJ whole genome shotgun (WGS) entry which is preliminary data.</text>
</comment>
<dbReference type="Pfam" id="PF02537">
    <property type="entry name" value="CRCB"/>
    <property type="match status" value="1"/>
</dbReference>
<dbReference type="NCBIfam" id="TIGR00494">
    <property type="entry name" value="crcB"/>
    <property type="match status" value="1"/>
</dbReference>
<dbReference type="GO" id="GO:0005886">
    <property type="term" value="C:plasma membrane"/>
    <property type="evidence" value="ECO:0007669"/>
    <property type="project" value="UniProtKB-SubCell"/>
</dbReference>
<comment type="function">
    <text evidence="9 10">Fluoride-specific ion channel. Important for reducing fluoride concentration in the cell, thus reducing its toxicity.</text>
</comment>
<comment type="subcellular location">
    <subcellularLocation>
        <location evidence="1 10">Cell membrane</location>
        <topology evidence="1 10">Multi-pass membrane protein</topology>
    </subcellularLocation>
</comment>
<keyword evidence="6 10" id="KW-0407">Ion channel</keyword>
<evidence type="ECO:0000256" key="2">
    <source>
        <dbReference type="ARBA" id="ARBA00022475"/>
    </source>
</evidence>
<evidence type="ECO:0000256" key="7">
    <source>
        <dbReference type="ARBA" id="ARBA00035120"/>
    </source>
</evidence>
<evidence type="ECO:0000256" key="3">
    <source>
        <dbReference type="ARBA" id="ARBA00022692"/>
    </source>
</evidence>
<dbReference type="Proteomes" id="UP000462152">
    <property type="component" value="Unassembled WGS sequence"/>
</dbReference>
<proteinExistence type="inferred from homology"/>
<dbReference type="InterPro" id="IPR003691">
    <property type="entry name" value="FluC"/>
</dbReference>
<dbReference type="AlphaFoldDB" id="A0A7K1LKU6"/>
<comment type="similarity">
    <text evidence="7 10">Belongs to the fluoride channel Fluc/FEX (TC 1.A.43) family.</text>
</comment>
<evidence type="ECO:0000256" key="10">
    <source>
        <dbReference type="HAMAP-Rule" id="MF_00454"/>
    </source>
</evidence>
<sequence length="126" mass="12913">MIDWLFLGVALAGGAGAAVRMLLDGVIKQALGNSMPWATNIINISGSFLLGGLTGLLAAHLVAPELQAVLGVGFMGGYTTFSTASVETFRLMQERRWNAAWVNALGLLVVSTAAAAAGLGLGRLLG</sequence>
<keyword evidence="10" id="KW-0813">Transport</keyword>
<keyword evidence="5 10" id="KW-0472">Membrane</keyword>
<keyword evidence="12" id="KW-1185">Reference proteome</keyword>
<reference evidence="11 12" key="1">
    <citation type="submission" date="2019-12" db="EMBL/GenBank/DDBJ databases">
        <authorList>
            <person name="Li J."/>
            <person name="Shi Y."/>
            <person name="Xu G."/>
            <person name="Xiao D."/>
            <person name="Ran X."/>
        </authorList>
    </citation>
    <scope>NUCLEOTIDE SEQUENCE [LARGE SCALE GENOMIC DNA]</scope>
    <source>
        <strain evidence="11 12">JCM 15915</strain>
    </source>
</reference>
<evidence type="ECO:0000256" key="9">
    <source>
        <dbReference type="ARBA" id="ARBA00049940"/>
    </source>
</evidence>
<dbReference type="EMBL" id="WOGT01000009">
    <property type="protein sequence ID" value="MUN55817.1"/>
    <property type="molecule type" value="Genomic_DNA"/>
</dbReference>
<dbReference type="GO" id="GO:0140114">
    <property type="term" value="P:cellular detoxification of fluoride"/>
    <property type="evidence" value="ECO:0007669"/>
    <property type="project" value="UniProtKB-UniRule"/>
</dbReference>
<comment type="activity regulation">
    <text evidence="10">Na(+) is not transported, but it plays an essential structural role and its presence is essential for fluoride channel function.</text>
</comment>
<feature type="transmembrane region" description="Helical" evidence="10">
    <location>
        <begin position="41"/>
        <end position="63"/>
    </location>
</feature>
<keyword evidence="10" id="KW-0479">Metal-binding</keyword>
<dbReference type="PANTHER" id="PTHR28259:SF1">
    <property type="entry name" value="FLUORIDE EXPORT PROTEIN 1-RELATED"/>
    <property type="match status" value="1"/>
</dbReference>
<name>A0A7K1LKU6_9MICC</name>
<dbReference type="GO" id="GO:0062054">
    <property type="term" value="F:fluoride channel activity"/>
    <property type="evidence" value="ECO:0007669"/>
    <property type="project" value="UniProtKB-UniRule"/>
</dbReference>
<evidence type="ECO:0000256" key="5">
    <source>
        <dbReference type="ARBA" id="ARBA00023136"/>
    </source>
</evidence>
<keyword evidence="4 10" id="KW-1133">Transmembrane helix</keyword>
<keyword evidence="10" id="KW-0406">Ion transport</keyword>
<evidence type="ECO:0000256" key="6">
    <source>
        <dbReference type="ARBA" id="ARBA00023303"/>
    </source>
</evidence>
<evidence type="ECO:0000256" key="4">
    <source>
        <dbReference type="ARBA" id="ARBA00022989"/>
    </source>
</evidence>